<proteinExistence type="predicted"/>
<evidence type="ECO:0000313" key="3">
    <source>
        <dbReference type="Proteomes" id="UP001221328"/>
    </source>
</evidence>
<name>A0ABT5G1L4_9ACTN</name>
<keyword evidence="1" id="KW-0812">Transmembrane</keyword>
<organism evidence="2 3">
    <name type="scientific">Streptomyces gilvifuscus</name>
    <dbReference type="NCBI Taxonomy" id="1550617"/>
    <lineage>
        <taxon>Bacteria</taxon>
        <taxon>Bacillati</taxon>
        <taxon>Actinomycetota</taxon>
        <taxon>Actinomycetes</taxon>
        <taxon>Kitasatosporales</taxon>
        <taxon>Streptomycetaceae</taxon>
        <taxon>Streptomyces</taxon>
    </lineage>
</organism>
<comment type="caution">
    <text evidence="2">The sequence shown here is derived from an EMBL/GenBank/DDBJ whole genome shotgun (WGS) entry which is preliminary data.</text>
</comment>
<gene>
    <name evidence="2" type="ORF">PO587_29295</name>
</gene>
<dbReference type="EMBL" id="JAQOSK010000012">
    <property type="protein sequence ID" value="MDC2958547.1"/>
    <property type="molecule type" value="Genomic_DNA"/>
</dbReference>
<keyword evidence="1" id="KW-1133">Transmembrane helix</keyword>
<evidence type="ECO:0000256" key="1">
    <source>
        <dbReference type="SAM" id="Phobius"/>
    </source>
</evidence>
<dbReference type="RefSeq" id="WP_272177294.1">
    <property type="nucleotide sequence ID" value="NZ_JAQOSK010000012.1"/>
</dbReference>
<dbReference type="Proteomes" id="UP001221328">
    <property type="component" value="Unassembled WGS sequence"/>
</dbReference>
<keyword evidence="3" id="KW-1185">Reference proteome</keyword>
<keyword evidence="1" id="KW-0472">Membrane</keyword>
<evidence type="ECO:0000313" key="2">
    <source>
        <dbReference type="EMBL" id="MDC2958547.1"/>
    </source>
</evidence>
<sequence length="241" mass="27445">MDSGVSVALVSGVTALAVAGVSVPLKYWLSVRTRRDQSQDIMSLYRDPLLWSVHDLRTRVATILHQDFLTHPLGEGETRAEYALRHTQFAFAEYFGWVEILRRSVGFLDLGDRRKNRKLVEHFAMIRRVFYAGGLDAAFQVLYGEQRAIGELMISQDVGPAGRIWRCFGFAEFDTLLDQDERFAKWLSPIRDSVHKFIDGSDAGLGRLIALKGQLDDLIEFLDPGGIRFPLRESEWHDFTP</sequence>
<feature type="transmembrane region" description="Helical" evidence="1">
    <location>
        <begin position="6"/>
        <end position="29"/>
    </location>
</feature>
<reference evidence="2 3" key="1">
    <citation type="journal article" date="2015" name="Int. J. Syst. Evol. Microbiol.">
        <title>Streptomyces gilvifuscus sp. nov., an actinomycete that produces antibacterial compounds isolated from soil.</title>
        <authorList>
            <person name="Nguyen T.M."/>
            <person name="Kim J."/>
        </authorList>
    </citation>
    <scope>NUCLEOTIDE SEQUENCE [LARGE SCALE GENOMIC DNA]</scope>
    <source>
        <strain evidence="2 3">T113</strain>
    </source>
</reference>
<protein>
    <submittedName>
        <fullName evidence="2">Uncharacterized protein</fullName>
    </submittedName>
</protein>
<accession>A0ABT5G1L4</accession>